<evidence type="ECO:0000313" key="3">
    <source>
        <dbReference type="Proteomes" id="UP001215598"/>
    </source>
</evidence>
<gene>
    <name evidence="2" type="ORF">B0H16DRAFT_1886736</name>
</gene>
<organism evidence="2 3">
    <name type="scientific">Mycena metata</name>
    <dbReference type="NCBI Taxonomy" id="1033252"/>
    <lineage>
        <taxon>Eukaryota</taxon>
        <taxon>Fungi</taxon>
        <taxon>Dikarya</taxon>
        <taxon>Basidiomycota</taxon>
        <taxon>Agaricomycotina</taxon>
        <taxon>Agaricomycetes</taxon>
        <taxon>Agaricomycetidae</taxon>
        <taxon>Agaricales</taxon>
        <taxon>Marasmiineae</taxon>
        <taxon>Mycenaceae</taxon>
        <taxon>Mycena</taxon>
    </lineage>
</organism>
<keyword evidence="1" id="KW-0472">Membrane</keyword>
<comment type="caution">
    <text evidence="2">The sequence shown here is derived from an EMBL/GenBank/DDBJ whole genome shotgun (WGS) entry which is preliminary data.</text>
</comment>
<feature type="transmembrane region" description="Helical" evidence="1">
    <location>
        <begin position="20"/>
        <end position="42"/>
    </location>
</feature>
<name>A0AAD7NAU7_9AGAR</name>
<proteinExistence type="predicted"/>
<reference evidence="2" key="1">
    <citation type="submission" date="2023-03" db="EMBL/GenBank/DDBJ databases">
        <title>Massive genome expansion in bonnet fungi (Mycena s.s.) driven by repeated elements and novel gene families across ecological guilds.</title>
        <authorList>
            <consortium name="Lawrence Berkeley National Laboratory"/>
            <person name="Harder C.B."/>
            <person name="Miyauchi S."/>
            <person name="Viragh M."/>
            <person name="Kuo A."/>
            <person name="Thoen E."/>
            <person name="Andreopoulos B."/>
            <person name="Lu D."/>
            <person name="Skrede I."/>
            <person name="Drula E."/>
            <person name="Henrissat B."/>
            <person name="Morin E."/>
            <person name="Kohler A."/>
            <person name="Barry K."/>
            <person name="LaButti K."/>
            <person name="Morin E."/>
            <person name="Salamov A."/>
            <person name="Lipzen A."/>
            <person name="Mereny Z."/>
            <person name="Hegedus B."/>
            <person name="Baldrian P."/>
            <person name="Stursova M."/>
            <person name="Weitz H."/>
            <person name="Taylor A."/>
            <person name="Grigoriev I.V."/>
            <person name="Nagy L.G."/>
            <person name="Martin F."/>
            <person name="Kauserud H."/>
        </authorList>
    </citation>
    <scope>NUCLEOTIDE SEQUENCE</scope>
    <source>
        <strain evidence="2">CBHHK182m</strain>
    </source>
</reference>
<sequence>MLAPACCILTPPSILTSYNAFLTTFLLTPLLALPLVFVSLYLPPRAPHLHPSRTTTPTGAAPWPRLTACPRFSARAHAGIVANAESGAGVSTGHAARCAVAPPISAPALYAVEAPGHAQNGIAQQPGSAAAAVLVAGPHRITQRMGVGSQDILEERWGARTLDADSGCGGGAVGVHPSGRLPAAPRN</sequence>
<keyword evidence="3" id="KW-1185">Reference proteome</keyword>
<evidence type="ECO:0000313" key="2">
    <source>
        <dbReference type="EMBL" id="KAJ7754020.1"/>
    </source>
</evidence>
<keyword evidence="1" id="KW-0812">Transmembrane</keyword>
<dbReference type="Proteomes" id="UP001215598">
    <property type="component" value="Unassembled WGS sequence"/>
</dbReference>
<dbReference type="AlphaFoldDB" id="A0AAD7NAU7"/>
<keyword evidence="1" id="KW-1133">Transmembrane helix</keyword>
<accession>A0AAD7NAU7</accession>
<dbReference type="EMBL" id="JARKIB010000053">
    <property type="protein sequence ID" value="KAJ7754020.1"/>
    <property type="molecule type" value="Genomic_DNA"/>
</dbReference>
<evidence type="ECO:0000256" key="1">
    <source>
        <dbReference type="SAM" id="Phobius"/>
    </source>
</evidence>
<protein>
    <submittedName>
        <fullName evidence="2">Uncharacterized protein</fullName>
    </submittedName>
</protein>